<dbReference type="GO" id="GO:0006357">
    <property type="term" value="P:regulation of transcription by RNA polymerase II"/>
    <property type="evidence" value="ECO:0007669"/>
    <property type="project" value="TreeGrafter"/>
</dbReference>
<name>A0A7R8YYA3_HERIL</name>
<protein>
    <recommendedName>
        <fullName evidence="5">ARID domain-containing protein</fullName>
    </recommendedName>
</protein>
<dbReference type="SUPFAM" id="SSF46774">
    <property type="entry name" value="ARID-like"/>
    <property type="match status" value="1"/>
</dbReference>
<feature type="compositionally biased region" description="Basic residues" evidence="4">
    <location>
        <begin position="330"/>
        <end position="340"/>
    </location>
</feature>
<dbReference type="InterPro" id="IPR036431">
    <property type="entry name" value="ARID_dom_sf"/>
</dbReference>
<gene>
    <name evidence="6" type="ORF">HERILL_LOCUS11820</name>
</gene>
<evidence type="ECO:0000313" key="7">
    <source>
        <dbReference type="Proteomes" id="UP000594454"/>
    </source>
</evidence>
<dbReference type="InterPro" id="IPR001606">
    <property type="entry name" value="ARID_dom"/>
</dbReference>
<keyword evidence="2" id="KW-0804">Transcription</keyword>
<dbReference type="InParanoid" id="A0A7R8YYA3"/>
<feature type="domain" description="ARID" evidence="5">
    <location>
        <begin position="473"/>
        <end position="560"/>
    </location>
</feature>
<evidence type="ECO:0000313" key="6">
    <source>
        <dbReference type="EMBL" id="CAD7089255.1"/>
    </source>
</evidence>
<dbReference type="InterPro" id="IPR051232">
    <property type="entry name" value="ARID/SWI1_ChromRemod"/>
</dbReference>
<feature type="region of interest" description="Disordered" evidence="4">
    <location>
        <begin position="1154"/>
        <end position="1194"/>
    </location>
</feature>
<evidence type="ECO:0000256" key="4">
    <source>
        <dbReference type="SAM" id="MobiDB-lite"/>
    </source>
</evidence>
<feature type="compositionally biased region" description="Basic and acidic residues" evidence="4">
    <location>
        <begin position="622"/>
        <end position="639"/>
    </location>
</feature>
<sequence>MNANGVLTIKVVGGPCGFHGPYTFYKGLEIVPQAFNGVNGTHFRHHNSINGSNAHLTANYAGNKTKPVTRKCSNDRRTDTASNDSNNTRLKKPLVLALGDCIPVKPWSDSSIACIAEIRMIWRDKNEPSLLTGLRLYFLPENTPMGRNCHGEDEVVAISDKVVIRAEDLLNWIDEKLQWNWGLVKTPSSKASSDSTTQMTASKSRNHTISSRSSTGSTFDEAKSPTVTTSVSLRNSQLDFSDVEREKHLESNMTTRVAVLSYPRYCRYRATLKRLENVGDEWFRNSVVAALCGFSSIRPDMRVMFCRDTFDYPELETHELLCNHLAPKLKGRPRGRKKKYRSESPFSTGKRNDSESESNDSDISIFSVGKNVSIKVEPRPHLRFNHRPARTKTKSETEGKSFNKKDLDEDSKSYKPSRLHGRGDVIVGRKASSIEKTKKFLKTPAGASAKVVSGAKPTATVTSRSPSVPPTTLSEEKFFLRKLHEFHIKHGNVIPKMLWLNLKGVYLYAIFRQVKKLGGYDAVTMKKQWKTLFGENNEAHLSITRRKYEKILLPLERSELVTKKSSSSAPAKTEKSEVKKELKESEDSKEVKGDEDPAERIPSPDAEESQSAPKVPSLKVTIKKEKRSDSESELSKEEMTAIQNKVKSKISPPASLASAGSEDADIKPALPQISASTSASSSSSSEKMSLANSSSISVDPITAPISVPVTVIVESPESSRKRSTSSSDEDVKSVISTIPVGLSPETSAGDSKSKKSRSSQKIQIQQPHTTITVHQTTIHPQTHSKGSTSNQIQITNQIQIQQFTVQPSTSDSPTSVPKSSEICCNIKHELDGIQEVKIENRDGGSGSSTIKEEKLKATTPATALRTTVRVKNELNPFEKENIPYIGAGTTITPVISQSRKSSEVIDLADSDGESSSSFSAKRKTSSSQDSSSVPPVKKRKLDILREGGLEVTAISNTHGILSTSTSMLPDISLRIPAQTSVKPVEERFNLPSATRAIPTPNGVRGSLPKVTTPSMYSKTGKIFGNPKDILPPTTPAPSGTDQILDLTVKSPLKFPALEIHPIPSARRNRSPPTGFAASSSSASAAAMNLSNSSKSKLAENGLLITLVPQQSPSSSSSTSIPIQHPTVPLTHTQSIHNSQNHNINKRKSAVDVIQVPTPPTPNLGRVPHTSTSRSKSERKSKVTPSAPLFPTKSTMPAPTAFPNAKVPPFPFPPFLPQSGATAPNSAMPIFPLLLSNIYGQTPNMFLPNQMSPEFLQLYKNLSAMMAGSGAGTGASAAPVSKS</sequence>
<dbReference type="Gene3D" id="1.10.150.60">
    <property type="entry name" value="ARID DNA-binding domain"/>
    <property type="match status" value="1"/>
</dbReference>
<keyword evidence="7" id="KW-1185">Reference proteome</keyword>
<dbReference type="GO" id="GO:0000976">
    <property type="term" value="F:transcription cis-regulatory region binding"/>
    <property type="evidence" value="ECO:0007669"/>
    <property type="project" value="TreeGrafter"/>
</dbReference>
<feature type="region of interest" description="Disordered" evidence="4">
    <location>
        <begin position="330"/>
        <end position="362"/>
    </location>
</feature>
<evidence type="ECO:0000256" key="2">
    <source>
        <dbReference type="ARBA" id="ARBA00023163"/>
    </source>
</evidence>
<dbReference type="PROSITE" id="PS51011">
    <property type="entry name" value="ARID"/>
    <property type="match status" value="1"/>
</dbReference>
<feature type="compositionally biased region" description="Low complexity" evidence="4">
    <location>
        <begin position="914"/>
        <end position="932"/>
    </location>
</feature>
<dbReference type="Pfam" id="PF01388">
    <property type="entry name" value="ARID"/>
    <property type="match status" value="1"/>
</dbReference>
<keyword evidence="3" id="KW-0539">Nucleus</keyword>
<feature type="compositionally biased region" description="Low complexity" evidence="4">
    <location>
        <begin position="759"/>
        <end position="790"/>
    </location>
</feature>
<evidence type="ECO:0000259" key="5">
    <source>
        <dbReference type="PROSITE" id="PS51011"/>
    </source>
</evidence>
<proteinExistence type="predicted"/>
<feature type="compositionally biased region" description="Basic and acidic residues" evidence="4">
    <location>
        <begin position="572"/>
        <end position="599"/>
    </location>
</feature>
<dbReference type="Proteomes" id="UP000594454">
    <property type="component" value="Chromosome 4"/>
</dbReference>
<feature type="region of interest" description="Disordered" evidence="4">
    <location>
        <begin position="187"/>
        <end position="228"/>
    </location>
</feature>
<evidence type="ECO:0000256" key="1">
    <source>
        <dbReference type="ARBA" id="ARBA00023015"/>
    </source>
</evidence>
<feature type="region of interest" description="Disordered" evidence="4">
    <location>
        <begin position="905"/>
        <end position="939"/>
    </location>
</feature>
<feature type="region of interest" description="Disordered" evidence="4">
    <location>
        <begin position="64"/>
        <end position="86"/>
    </location>
</feature>
<dbReference type="EMBL" id="LR899012">
    <property type="protein sequence ID" value="CAD7089255.1"/>
    <property type="molecule type" value="Genomic_DNA"/>
</dbReference>
<feature type="region of interest" description="Disordered" evidence="4">
    <location>
        <begin position="712"/>
        <end position="790"/>
    </location>
</feature>
<accession>A0A7R8YYA3</accession>
<feature type="compositionally biased region" description="Basic residues" evidence="4">
    <location>
        <begin position="381"/>
        <end position="392"/>
    </location>
</feature>
<dbReference type="GO" id="GO:0005634">
    <property type="term" value="C:nucleus"/>
    <property type="evidence" value="ECO:0007669"/>
    <property type="project" value="TreeGrafter"/>
</dbReference>
<dbReference type="PANTHER" id="PTHR13964">
    <property type="entry name" value="RBP-RELATED"/>
    <property type="match status" value="1"/>
</dbReference>
<feature type="compositionally biased region" description="Basic and acidic residues" evidence="4">
    <location>
        <begin position="393"/>
        <end position="413"/>
    </location>
</feature>
<reference evidence="6 7" key="1">
    <citation type="submission" date="2020-11" db="EMBL/GenBank/DDBJ databases">
        <authorList>
            <person name="Wallbank WR R."/>
            <person name="Pardo Diaz C."/>
            <person name="Kozak K."/>
            <person name="Martin S."/>
            <person name="Jiggins C."/>
            <person name="Moest M."/>
            <person name="Warren A I."/>
            <person name="Generalovic N T."/>
            <person name="Byers J.R.P. K."/>
            <person name="Montejo-Kovacevich G."/>
            <person name="Yen C E."/>
        </authorList>
    </citation>
    <scope>NUCLEOTIDE SEQUENCE [LARGE SCALE GENOMIC DNA]</scope>
</reference>
<feature type="compositionally biased region" description="Polar residues" evidence="4">
    <location>
        <begin position="187"/>
        <end position="218"/>
    </location>
</feature>
<feature type="region of interest" description="Disordered" evidence="4">
    <location>
        <begin position="562"/>
        <end position="699"/>
    </location>
</feature>
<dbReference type="SMART" id="SM01014">
    <property type="entry name" value="ARID"/>
    <property type="match status" value="1"/>
</dbReference>
<dbReference type="SMART" id="SM00501">
    <property type="entry name" value="BRIGHT"/>
    <property type="match status" value="1"/>
</dbReference>
<dbReference type="OrthoDB" id="1938591at2759"/>
<feature type="compositionally biased region" description="Low complexity" evidence="4">
    <location>
        <begin position="674"/>
        <end position="695"/>
    </location>
</feature>
<organism evidence="6 7">
    <name type="scientific">Hermetia illucens</name>
    <name type="common">Black soldier fly</name>
    <dbReference type="NCBI Taxonomy" id="343691"/>
    <lineage>
        <taxon>Eukaryota</taxon>
        <taxon>Metazoa</taxon>
        <taxon>Ecdysozoa</taxon>
        <taxon>Arthropoda</taxon>
        <taxon>Hexapoda</taxon>
        <taxon>Insecta</taxon>
        <taxon>Pterygota</taxon>
        <taxon>Neoptera</taxon>
        <taxon>Endopterygota</taxon>
        <taxon>Diptera</taxon>
        <taxon>Brachycera</taxon>
        <taxon>Stratiomyomorpha</taxon>
        <taxon>Stratiomyidae</taxon>
        <taxon>Hermetiinae</taxon>
        <taxon>Hermetia</taxon>
    </lineage>
</organism>
<keyword evidence="1" id="KW-0805">Transcription regulation</keyword>
<dbReference type="PANTHER" id="PTHR13964:SF44">
    <property type="entry name" value="ARID DOMAIN-CONTAINING PROTEIN"/>
    <property type="match status" value="1"/>
</dbReference>
<evidence type="ECO:0000256" key="3">
    <source>
        <dbReference type="ARBA" id="ARBA00023242"/>
    </source>
</evidence>
<feature type="region of interest" description="Disordered" evidence="4">
    <location>
        <begin position="377"/>
        <end position="420"/>
    </location>
</feature>